<dbReference type="GO" id="GO:0003677">
    <property type="term" value="F:DNA binding"/>
    <property type="evidence" value="ECO:0007669"/>
    <property type="project" value="UniProtKB-KW"/>
</dbReference>
<dbReference type="Pfam" id="PF13545">
    <property type="entry name" value="HTH_Crp_2"/>
    <property type="match status" value="1"/>
</dbReference>
<keyword evidence="3" id="KW-0804">Transcription</keyword>
<dbReference type="SUPFAM" id="SSF46785">
    <property type="entry name" value="Winged helix' DNA-binding domain"/>
    <property type="match status" value="1"/>
</dbReference>
<dbReference type="InterPro" id="IPR036388">
    <property type="entry name" value="WH-like_DNA-bd_sf"/>
</dbReference>
<dbReference type="PROSITE" id="PS50042">
    <property type="entry name" value="CNMP_BINDING_3"/>
    <property type="match status" value="1"/>
</dbReference>
<gene>
    <name evidence="6" type="ORF">COT42_01040</name>
</gene>
<dbReference type="PROSITE" id="PS51063">
    <property type="entry name" value="HTH_CRP_2"/>
    <property type="match status" value="1"/>
</dbReference>
<name>A0A2H0Y1F9_UNCSA</name>
<evidence type="ECO:0000256" key="2">
    <source>
        <dbReference type="ARBA" id="ARBA00023125"/>
    </source>
</evidence>
<feature type="domain" description="Cyclic nucleotide-binding" evidence="4">
    <location>
        <begin position="38"/>
        <end position="122"/>
    </location>
</feature>
<organism evidence="6 7">
    <name type="scientific">Candidatus Saganbacteria bacterium CG08_land_8_20_14_0_20_45_16</name>
    <dbReference type="NCBI Taxonomy" id="2014293"/>
    <lineage>
        <taxon>Bacteria</taxon>
        <taxon>Bacillati</taxon>
        <taxon>Saganbacteria</taxon>
    </lineage>
</organism>
<protein>
    <recommendedName>
        <fullName evidence="8">HTH crp-type domain-containing protein</fullName>
    </recommendedName>
</protein>
<dbReference type="EMBL" id="PEYM01000015">
    <property type="protein sequence ID" value="PIS31465.1"/>
    <property type="molecule type" value="Genomic_DNA"/>
</dbReference>
<dbReference type="GO" id="GO:0006355">
    <property type="term" value="P:regulation of DNA-templated transcription"/>
    <property type="evidence" value="ECO:0007669"/>
    <property type="project" value="InterPro"/>
</dbReference>
<evidence type="ECO:0008006" key="8">
    <source>
        <dbReference type="Google" id="ProtNLM"/>
    </source>
</evidence>
<evidence type="ECO:0000313" key="7">
    <source>
        <dbReference type="Proteomes" id="UP000231343"/>
    </source>
</evidence>
<dbReference type="InterPro" id="IPR014710">
    <property type="entry name" value="RmlC-like_jellyroll"/>
</dbReference>
<accession>A0A2H0Y1F9</accession>
<dbReference type="Proteomes" id="UP000231343">
    <property type="component" value="Unassembled WGS sequence"/>
</dbReference>
<dbReference type="Pfam" id="PF00027">
    <property type="entry name" value="cNMP_binding"/>
    <property type="match status" value="1"/>
</dbReference>
<dbReference type="CDD" id="cd00038">
    <property type="entry name" value="CAP_ED"/>
    <property type="match status" value="1"/>
</dbReference>
<dbReference type="AlphaFoldDB" id="A0A2H0Y1F9"/>
<dbReference type="InterPro" id="IPR012318">
    <property type="entry name" value="HTH_CRP"/>
</dbReference>
<evidence type="ECO:0000256" key="3">
    <source>
        <dbReference type="ARBA" id="ARBA00023163"/>
    </source>
</evidence>
<evidence type="ECO:0000256" key="1">
    <source>
        <dbReference type="ARBA" id="ARBA00023015"/>
    </source>
</evidence>
<evidence type="ECO:0000259" key="5">
    <source>
        <dbReference type="PROSITE" id="PS51063"/>
    </source>
</evidence>
<dbReference type="InterPro" id="IPR036390">
    <property type="entry name" value="WH_DNA-bd_sf"/>
</dbReference>
<dbReference type="SUPFAM" id="SSF51206">
    <property type="entry name" value="cAMP-binding domain-like"/>
    <property type="match status" value="1"/>
</dbReference>
<evidence type="ECO:0000259" key="4">
    <source>
        <dbReference type="PROSITE" id="PS50042"/>
    </source>
</evidence>
<proteinExistence type="predicted"/>
<dbReference type="Gene3D" id="1.10.10.10">
    <property type="entry name" value="Winged helix-like DNA-binding domain superfamily/Winged helix DNA-binding domain"/>
    <property type="match status" value="1"/>
</dbReference>
<keyword evidence="1" id="KW-0805">Transcription regulation</keyword>
<sequence length="233" mass="26976">MAQNRLTTPGSVLYYYITRVISHKLKEFEAFYKQFTAREYKKGELLIRADDDPQGIFCLTKGYVRQYTNSKAGFELTLHILKPLSYFPMVWAINGTPNVYYFEALTSVEVRRAPRDELVNFIKDKPGVIFGLMSGLLEDYAETLTRIEHLVFSDARRRVISILLYIANHFGEKRGSGIFVKHRFTQRDVATLVGVARETASLELVKLEKKGFIKYIDHSMIFENIEKLESELL</sequence>
<keyword evidence="2" id="KW-0238">DNA-binding</keyword>
<comment type="caution">
    <text evidence="6">The sequence shown here is derived from an EMBL/GenBank/DDBJ whole genome shotgun (WGS) entry which is preliminary data.</text>
</comment>
<reference evidence="6 7" key="1">
    <citation type="submission" date="2017-09" db="EMBL/GenBank/DDBJ databases">
        <title>Depth-based differentiation of microbial function through sediment-hosted aquifers and enrichment of novel symbionts in the deep terrestrial subsurface.</title>
        <authorList>
            <person name="Probst A.J."/>
            <person name="Ladd B."/>
            <person name="Jarett J.K."/>
            <person name="Geller-Mcgrath D.E."/>
            <person name="Sieber C.M."/>
            <person name="Emerson J.B."/>
            <person name="Anantharaman K."/>
            <person name="Thomas B.C."/>
            <person name="Malmstrom R."/>
            <person name="Stieglmeier M."/>
            <person name="Klingl A."/>
            <person name="Woyke T."/>
            <person name="Ryan C.M."/>
            <person name="Banfield J.F."/>
        </authorList>
    </citation>
    <scope>NUCLEOTIDE SEQUENCE [LARGE SCALE GENOMIC DNA]</scope>
    <source>
        <strain evidence="6">CG08_land_8_20_14_0_20_45_16</strain>
    </source>
</reference>
<dbReference type="Gene3D" id="2.60.120.10">
    <property type="entry name" value="Jelly Rolls"/>
    <property type="match status" value="1"/>
</dbReference>
<dbReference type="InterPro" id="IPR018490">
    <property type="entry name" value="cNMP-bd_dom_sf"/>
</dbReference>
<evidence type="ECO:0000313" key="6">
    <source>
        <dbReference type="EMBL" id="PIS31465.1"/>
    </source>
</evidence>
<dbReference type="InterPro" id="IPR000595">
    <property type="entry name" value="cNMP-bd_dom"/>
</dbReference>
<feature type="domain" description="HTH crp-type" evidence="5">
    <location>
        <begin position="153"/>
        <end position="226"/>
    </location>
</feature>